<proteinExistence type="predicted"/>
<accession>A0A1I8Q0D1</accession>
<feature type="compositionally biased region" description="Low complexity" evidence="1">
    <location>
        <begin position="20"/>
        <end position="50"/>
    </location>
</feature>
<dbReference type="AlphaFoldDB" id="A0A1I8Q0D1"/>
<keyword evidence="3" id="KW-1185">Reference proteome</keyword>
<protein>
    <submittedName>
        <fullName evidence="2">Uncharacterized protein</fullName>
    </submittedName>
</protein>
<feature type="compositionally biased region" description="Polar residues" evidence="1">
    <location>
        <begin position="1"/>
        <end position="19"/>
    </location>
</feature>
<feature type="region of interest" description="Disordered" evidence="1">
    <location>
        <begin position="1"/>
        <end position="123"/>
    </location>
</feature>
<gene>
    <name evidence="2" type="primary">106095620</name>
</gene>
<evidence type="ECO:0000313" key="2">
    <source>
        <dbReference type="EnsemblMetazoa" id="SCAU012688-PA"/>
    </source>
</evidence>
<feature type="region of interest" description="Disordered" evidence="1">
    <location>
        <begin position="407"/>
        <end position="427"/>
    </location>
</feature>
<dbReference type="KEGG" id="scac:106095620"/>
<name>A0A1I8Q0D1_STOCA</name>
<reference evidence="2" key="2">
    <citation type="submission" date="2020-05" db="UniProtKB">
        <authorList>
            <consortium name="EnsemblMetazoa"/>
        </authorList>
    </citation>
    <scope>IDENTIFICATION</scope>
    <source>
        <strain evidence="2">USDA</strain>
    </source>
</reference>
<dbReference type="VEuPathDB" id="VectorBase:SCAU012688"/>
<feature type="compositionally biased region" description="Polar residues" evidence="1">
    <location>
        <begin position="579"/>
        <end position="601"/>
    </location>
</feature>
<organism evidence="2 3">
    <name type="scientific">Stomoxys calcitrans</name>
    <name type="common">Stable fly</name>
    <name type="synonym">Conops calcitrans</name>
    <dbReference type="NCBI Taxonomy" id="35570"/>
    <lineage>
        <taxon>Eukaryota</taxon>
        <taxon>Metazoa</taxon>
        <taxon>Ecdysozoa</taxon>
        <taxon>Arthropoda</taxon>
        <taxon>Hexapoda</taxon>
        <taxon>Insecta</taxon>
        <taxon>Pterygota</taxon>
        <taxon>Neoptera</taxon>
        <taxon>Endopterygota</taxon>
        <taxon>Diptera</taxon>
        <taxon>Brachycera</taxon>
        <taxon>Muscomorpha</taxon>
        <taxon>Muscoidea</taxon>
        <taxon>Muscidae</taxon>
        <taxon>Stomoxys</taxon>
    </lineage>
</organism>
<reference evidence="3" key="1">
    <citation type="submission" date="2015-05" db="EMBL/GenBank/DDBJ databases">
        <authorList>
            <person name="Wilson R.K."/>
            <person name="Warren W.C."/>
            <person name="Olafson P."/>
        </authorList>
    </citation>
    <scope>NUCLEOTIDE SEQUENCE [LARGE SCALE GENOMIC DNA]</scope>
    <source>
        <strain evidence="3">USDA</strain>
    </source>
</reference>
<feature type="compositionally biased region" description="Polar residues" evidence="1">
    <location>
        <begin position="94"/>
        <end position="123"/>
    </location>
</feature>
<evidence type="ECO:0000313" key="3">
    <source>
        <dbReference type="Proteomes" id="UP000095300"/>
    </source>
</evidence>
<sequence>MLVATPGQTTVYTLHNNGNAPQSSSATVAASAASTSTKKPTSVNISSSSSGTPKCLTNSKHNSSTITINSNTTTTTRSSTPSSSSVSTSSSSIKPLNNFSFHTPNHKTTYSSNDTNQHSLKTADNSKTNSFITNLKESVQKALVTTASSFSRNCQQGTTSAIKCNSNSNYNNTSTTKSIFSSYNATSSSTSSSSVATNKYSSTAIANTSSSLSSISSAILPLTVARKKCSQGLSMPPKLHTVPPTILHRDPEERQQASSTDSLQKEMCHFKPIRTVPTTPWKSGSKSRGSSLRFPKANLATTKLEFILKLNCDVNNRMKKKTTSRLERKELEAEESGLVVDHIDEQENKEYYERYKPKPSTLHLFAHSETPNHQSAFVCLVAHMKNLINIQSVKMLTTGSLELHRTKSSRNVRTKDKGNDNSLQMTDTSCSNLRKNIDEIFVRPKKFKSPTAPMAANKKMDLITTGSRSIGSKTLETNDRATKKISQINELSLQVTKAKSRRKLKGAKSNITHPIKESQMLPTVDAGHTAAAAEMEATATAGGRRPNRKRASTPEIGKGKSMTVAASTSKLRATKRLAGQQNESNLSGANQQRIGSFSPPLTRSRLKQMMQQQQMPKEELLTPDKKKRKV</sequence>
<feature type="region of interest" description="Disordered" evidence="1">
    <location>
        <begin position="234"/>
        <end position="263"/>
    </location>
</feature>
<dbReference type="OrthoDB" id="426657at2759"/>
<dbReference type="Proteomes" id="UP000095300">
    <property type="component" value="Unassembled WGS sequence"/>
</dbReference>
<evidence type="ECO:0000256" key="1">
    <source>
        <dbReference type="SAM" id="MobiDB-lite"/>
    </source>
</evidence>
<feature type="region of interest" description="Disordered" evidence="1">
    <location>
        <begin position="536"/>
        <end position="630"/>
    </location>
</feature>
<dbReference type="EnsemblMetazoa" id="SCAU012688-RC">
    <property type="protein sequence ID" value="SCAU012688-PC"/>
    <property type="gene ID" value="SCAU012688"/>
</dbReference>
<dbReference type="EnsemblMetazoa" id="SCAU012688-RA">
    <property type="protein sequence ID" value="SCAU012688-PA"/>
    <property type="gene ID" value="SCAU012688"/>
</dbReference>
<feature type="region of interest" description="Disordered" evidence="1">
    <location>
        <begin position="499"/>
        <end position="523"/>
    </location>
</feature>
<feature type="compositionally biased region" description="Low complexity" evidence="1">
    <location>
        <begin position="57"/>
        <end position="93"/>
    </location>
</feature>